<dbReference type="GO" id="GO:0005975">
    <property type="term" value="P:carbohydrate metabolic process"/>
    <property type="evidence" value="ECO:0007669"/>
    <property type="project" value="InterPro"/>
</dbReference>
<keyword evidence="8" id="KW-1185">Reference proteome</keyword>
<evidence type="ECO:0000313" key="8">
    <source>
        <dbReference type="Proteomes" id="UP000515156"/>
    </source>
</evidence>
<keyword evidence="4" id="KW-1015">Disulfide bond</keyword>
<dbReference type="InterPro" id="IPR013785">
    <property type="entry name" value="Aldolase_TIM"/>
</dbReference>
<dbReference type="GO" id="GO:0030214">
    <property type="term" value="P:hyaluronan catabolic process"/>
    <property type="evidence" value="ECO:0007669"/>
    <property type="project" value="TreeGrafter"/>
</dbReference>
<dbReference type="KEGG" id="muo:115472486"/>
<dbReference type="SUPFAM" id="SSF51445">
    <property type="entry name" value="(Trans)glycosidases"/>
    <property type="match status" value="1"/>
</dbReference>
<keyword evidence="5 6" id="KW-0326">Glycosidase</keyword>
<name>A0A6P7Y536_9AMPH</name>
<dbReference type="Gene3D" id="3.20.20.70">
    <property type="entry name" value="Aldolase class I"/>
    <property type="match status" value="1"/>
</dbReference>
<dbReference type="InterPro" id="IPR018155">
    <property type="entry name" value="Hyaluronidase"/>
</dbReference>
<evidence type="ECO:0000256" key="6">
    <source>
        <dbReference type="RuleBase" id="RU610713"/>
    </source>
</evidence>
<proteinExistence type="inferred from homology"/>
<dbReference type="GeneID" id="115472486"/>
<dbReference type="Pfam" id="PF01630">
    <property type="entry name" value="Glyco_hydro_56"/>
    <property type="match status" value="1"/>
</dbReference>
<dbReference type="PRINTS" id="PR00846">
    <property type="entry name" value="GLHYDRLASE56"/>
</dbReference>
<dbReference type="EC" id="3.2.1.35" evidence="6"/>
<gene>
    <name evidence="9" type="primary">LOC115472486</name>
</gene>
<keyword evidence="3 6" id="KW-0378">Hydrolase</keyword>
<dbReference type="GO" id="GO:0004415">
    <property type="term" value="F:hyalurononglucosaminidase activity"/>
    <property type="evidence" value="ECO:0007669"/>
    <property type="project" value="UniProtKB-UniRule"/>
</dbReference>
<dbReference type="RefSeq" id="XP_030062637.1">
    <property type="nucleotide sequence ID" value="XM_030206777.1"/>
</dbReference>
<comment type="catalytic activity">
    <reaction evidence="1 6">
        <text>Random hydrolysis of (1-&gt;4)-linkages between N-acetyl-beta-D-glucosamine and D-glucuronate residues in hyaluronate.</text>
        <dbReference type="EC" id="3.2.1.35"/>
    </reaction>
</comment>
<accession>A0A6P7Y536</accession>
<comment type="similarity">
    <text evidence="2 6">Belongs to the glycosyl hydrolase 56 family.</text>
</comment>
<evidence type="ECO:0000256" key="3">
    <source>
        <dbReference type="ARBA" id="ARBA00022801"/>
    </source>
</evidence>
<dbReference type="InParanoid" id="A0A6P7Y536"/>
<dbReference type="AlphaFoldDB" id="A0A6P7Y536"/>
<dbReference type="OrthoDB" id="5796153at2759"/>
<dbReference type="FunFam" id="3.20.20.70:FF:000065">
    <property type="entry name" value="Hyaluronidase"/>
    <property type="match status" value="1"/>
</dbReference>
<dbReference type="Proteomes" id="UP000515156">
    <property type="component" value="Chromosome 6"/>
</dbReference>
<dbReference type="GO" id="GO:0031410">
    <property type="term" value="C:cytoplasmic vesicle"/>
    <property type="evidence" value="ECO:0007669"/>
    <property type="project" value="TreeGrafter"/>
</dbReference>
<evidence type="ECO:0000313" key="9">
    <source>
        <dbReference type="RefSeq" id="XP_030062637.1"/>
    </source>
</evidence>
<organism evidence="8 9">
    <name type="scientific">Microcaecilia unicolor</name>
    <dbReference type="NCBI Taxonomy" id="1415580"/>
    <lineage>
        <taxon>Eukaryota</taxon>
        <taxon>Metazoa</taxon>
        <taxon>Chordata</taxon>
        <taxon>Craniata</taxon>
        <taxon>Vertebrata</taxon>
        <taxon>Euteleostomi</taxon>
        <taxon>Amphibia</taxon>
        <taxon>Gymnophiona</taxon>
        <taxon>Siphonopidae</taxon>
        <taxon>Microcaecilia</taxon>
    </lineage>
</organism>
<feature type="region of interest" description="Disordered" evidence="7">
    <location>
        <begin position="1"/>
        <end position="74"/>
    </location>
</feature>
<protein>
    <recommendedName>
        <fullName evidence="6">Hyaluronidase</fullName>
        <ecNumber evidence="6">3.2.1.35</ecNumber>
    </recommendedName>
</protein>
<evidence type="ECO:0000256" key="1">
    <source>
        <dbReference type="ARBA" id="ARBA00000251"/>
    </source>
</evidence>
<evidence type="ECO:0000256" key="2">
    <source>
        <dbReference type="ARBA" id="ARBA00008871"/>
    </source>
</evidence>
<dbReference type="InterPro" id="IPR017853">
    <property type="entry name" value="GH"/>
</dbReference>
<dbReference type="PANTHER" id="PTHR11769">
    <property type="entry name" value="HYALURONIDASE"/>
    <property type="match status" value="1"/>
</dbReference>
<feature type="compositionally biased region" description="Polar residues" evidence="7">
    <location>
        <begin position="53"/>
        <end position="68"/>
    </location>
</feature>
<evidence type="ECO:0000256" key="4">
    <source>
        <dbReference type="ARBA" id="ARBA00023157"/>
    </source>
</evidence>
<evidence type="ECO:0000256" key="7">
    <source>
        <dbReference type="SAM" id="MobiDB-lite"/>
    </source>
</evidence>
<dbReference type="PANTHER" id="PTHR11769:SF37">
    <property type="entry name" value="HYALURONIDASE"/>
    <property type="match status" value="1"/>
</dbReference>
<reference evidence="9" key="1">
    <citation type="submission" date="2025-08" db="UniProtKB">
        <authorList>
            <consortium name="RefSeq"/>
        </authorList>
    </citation>
    <scope>IDENTIFICATION</scope>
</reference>
<sequence>MSTEQTGKKAWLPAATGRKGSTLQPAPSSDAAPVTERDKHSENPVPKFLKSCTEGSDPNAQSPTSGARNGNEEKPVRVNELSSRICYQQSCHLFLSFVLLLGNGLTNRCYGLKPSLPTIVPDQPFVVVWNAPTLRCERAYKIYLNLNAYSISYNKDENVMGEIITLFYHYQLGYYPYYREEDPVQGGLPQNISVQRHLNRVAVDIKRYIPRPFSGLGVIDWEAWRPLWSRNWGKKDIYRRKSVKLVRKVHPCRGEFYVTEKAKVEFETAAKEIMSRTIELARIKHPDGKWGYYLFPDCYNYDYQSNFHGFTGECSNIEIERNNELHWLWEESDALYPSIYIEEVLKSSNQAKKFVKGKVLEAFRIAQMTSSMHFLPVYAYARPFYTHTFKPLTLTDLIYTIGQAAALGVQGIVVWGNVDYSKNESNCEILKNLLNNTMGPYIINVTKATKLCSEFLCNNNGRCVRKNFNSDTYLHLNSDSFTIQVEESGFGNQSYATVTGSMSHSDKMKMKADFMCHCYQGYSGADCQRSNTGLISSKGLKLTWQWDWCTLTAISCGLLFLGHL</sequence>
<evidence type="ECO:0000256" key="5">
    <source>
        <dbReference type="ARBA" id="ARBA00023295"/>
    </source>
</evidence>